<dbReference type="Proteomes" id="UP000729402">
    <property type="component" value="Unassembled WGS sequence"/>
</dbReference>
<proteinExistence type="predicted"/>
<gene>
    <name evidence="1" type="ORF">GUJ93_ZPchr0013g37126</name>
</gene>
<protein>
    <submittedName>
        <fullName evidence="1">Uncharacterized protein</fullName>
    </submittedName>
</protein>
<accession>A0A8J5WS29</accession>
<sequence>MECVCFDSPSLEFSDLGGLGAKADELCLQRTEPVYLGGLPREPRRLNGQGLVLSPELPCGRLGHIDTLVEPRGLAFMIWHHSTERDTSDP</sequence>
<evidence type="ECO:0000313" key="1">
    <source>
        <dbReference type="EMBL" id="KAG8095783.1"/>
    </source>
</evidence>
<reference evidence="1" key="2">
    <citation type="submission" date="2021-02" db="EMBL/GenBank/DDBJ databases">
        <authorList>
            <person name="Kimball J.A."/>
            <person name="Haas M.W."/>
            <person name="Macchietto M."/>
            <person name="Kono T."/>
            <person name="Duquette J."/>
            <person name="Shao M."/>
        </authorList>
    </citation>
    <scope>NUCLEOTIDE SEQUENCE</scope>
    <source>
        <tissue evidence="1">Fresh leaf tissue</tissue>
    </source>
</reference>
<dbReference type="EMBL" id="JAAALK010000079">
    <property type="protein sequence ID" value="KAG8095783.1"/>
    <property type="molecule type" value="Genomic_DNA"/>
</dbReference>
<keyword evidence="2" id="KW-1185">Reference proteome</keyword>
<organism evidence="1 2">
    <name type="scientific">Zizania palustris</name>
    <name type="common">Northern wild rice</name>
    <dbReference type="NCBI Taxonomy" id="103762"/>
    <lineage>
        <taxon>Eukaryota</taxon>
        <taxon>Viridiplantae</taxon>
        <taxon>Streptophyta</taxon>
        <taxon>Embryophyta</taxon>
        <taxon>Tracheophyta</taxon>
        <taxon>Spermatophyta</taxon>
        <taxon>Magnoliopsida</taxon>
        <taxon>Liliopsida</taxon>
        <taxon>Poales</taxon>
        <taxon>Poaceae</taxon>
        <taxon>BOP clade</taxon>
        <taxon>Oryzoideae</taxon>
        <taxon>Oryzeae</taxon>
        <taxon>Zizaniinae</taxon>
        <taxon>Zizania</taxon>
    </lineage>
</organism>
<name>A0A8J5WS29_ZIZPA</name>
<comment type="caution">
    <text evidence="1">The sequence shown here is derived from an EMBL/GenBank/DDBJ whole genome shotgun (WGS) entry which is preliminary data.</text>
</comment>
<dbReference type="AlphaFoldDB" id="A0A8J5WS29"/>
<reference evidence="1" key="1">
    <citation type="journal article" date="2021" name="bioRxiv">
        <title>Whole Genome Assembly and Annotation of Northern Wild Rice, Zizania palustris L., Supports a Whole Genome Duplication in the Zizania Genus.</title>
        <authorList>
            <person name="Haas M."/>
            <person name="Kono T."/>
            <person name="Macchietto M."/>
            <person name="Millas R."/>
            <person name="McGilp L."/>
            <person name="Shao M."/>
            <person name="Duquette J."/>
            <person name="Hirsch C.N."/>
            <person name="Kimball J."/>
        </authorList>
    </citation>
    <scope>NUCLEOTIDE SEQUENCE</scope>
    <source>
        <tissue evidence="1">Fresh leaf tissue</tissue>
    </source>
</reference>
<evidence type="ECO:0000313" key="2">
    <source>
        <dbReference type="Proteomes" id="UP000729402"/>
    </source>
</evidence>